<organism evidence="1 2">
    <name type="scientific">Cupriavidus respiraculi</name>
    <dbReference type="NCBI Taxonomy" id="195930"/>
    <lineage>
        <taxon>Bacteria</taxon>
        <taxon>Pseudomonadati</taxon>
        <taxon>Pseudomonadota</taxon>
        <taxon>Betaproteobacteria</taxon>
        <taxon>Burkholderiales</taxon>
        <taxon>Burkholderiaceae</taxon>
        <taxon>Cupriavidus</taxon>
    </lineage>
</organism>
<name>A0ABN7Z0R6_9BURK</name>
<dbReference type="EMBL" id="CAJZAH010000003">
    <property type="protein sequence ID" value="CAG9177892.1"/>
    <property type="molecule type" value="Genomic_DNA"/>
</dbReference>
<dbReference type="RefSeq" id="WP_222207850.1">
    <property type="nucleotide sequence ID" value="NZ_CAJZAH010000003.1"/>
</dbReference>
<sequence>MVENNAVYKGFRVSAHVQRSLPQVAGAQTARLDFHATVSITRVNGGNESLQMPSPLPDHSGHTPRAAIEAAVVYARTVIDGMSTFTKAKK</sequence>
<reference evidence="1 2" key="1">
    <citation type="submission" date="2021-08" db="EMBL/GenBank/DDBJ databases">
        <authorList>
            <person name="Peeters C."/>
        </authorList>
    </citation>
    <scope>NUCLEOTIDE SEQUENCE [LARGE SCALE GENOMIC DNA]</scope>
    <source>
        <strain evidence="1 2">LMG 21510</strain>
    </source>
</reference>
<evidence type="ECO:0000313" key="1">
    <source>
        <dbReference type="EMBL" id="CAG9177892.1"/>
    </source>
</evidence>
<gene>
    <name evidence="1" type="ORF">LMG21510_03428</name>
</gene>
<proteinExistence type="predicted"/>
<protein>
    <submittedName>
        <fullName evidence="1">Uncharacterized protein</fullName>
    </submittedName>
</protein>
<accession>A0ABN7Z0R6</accession>
<comment type="caution">
    <text evidence="1">The sequence shown here is derived from an EMBL/GenBank/DDBJ whole genome shotgun (WGS) entry which is preliminary data.</text>
</comment>
<keyword evidence="2" id="KW-1185">Reference proteome</keyword>
<evidence type="ECO:0000313" key="2">
    <source>
        <dbReference type="Proteomes" id="UP000721236"/>
    </source>
</evidence>
<dbReference type="Proteomes" id="UP000721236">
    <property type="component" value="Unassembled WGS sequence"/>
</dbReference>